<evidence type="ECO:0000313" key="2">
    <source>
        <dbReference type="Proteomes" id="UP001167796"/>
    </source>
</evidence>
<sequence>MEERMLMAACLAHIRRAGGSLEKDWSIAQIAQRGAHEVLKKYQAHAHLPDNLTEAAFAASEDLRTPPPAAGLDWPATQAQAARVLPVVMRLLYVLGTLPAADEQKR</sequence>
<gene>
    <name evidence="1" type="ORF">Q5H92_09940</name>
</gene>
<accession>A0ABT9ABA6</accession>
<reference evidence="1" key="1">
    <citation type="submission" date="2023-07" db="EMBL/GenBank/DDBJ databases">
        <authorList>
            <person name="Kim M.K."/>
        </authorList>
    </citation>
    <scope>NUCLEOTIDE SEQUENCE</scope>
    <source>
        <strain evidence="1">M29</strain>
    </source>
</reference>
<evidence type="ECO:0000313" key="1">
    <source>
        <dbReference type="EMBL" id="MDO7846677.1"/>
    </source>
</evidence>
<comment type="caution">
    <text evidence="1">The sequence shown here is derived from an EMBL/GenBank/DDBJ whole genome shotgun (WGS) entry which is preliminary data.</text>
</comment>
<dbReference type="EMBL" id="JAUQSX010000004">
    <property type="protein sequence ID" value="MDO7846677.1"/>
    <property type="molecule type" value="Genomic_DNA"/>
</dbReference>
<dbReference type="RefSeq" id="WP_305011360.1">
    <property type="nucleotide sequence ID" value="NZ_JAUQSX010000004.1"/>
</dbReference>
<name>A0ABT9ABA6_9BACT</name>
<keyword evidence="2" id="KW-1185">Reference proteome</keyword>
<dbReference type="Proteomes" id="UP001167796">
    <property type="component" value="Unassembled WGS sequence"/>
</dbReference>
<proteinExistence type="predicted"/>
<organism evidence="1 2">
    <name type="scientific">Hymenobacter mellowenesis</name>
    <dbReference type="NCBI Taxonomy" id="3063995"/>
    <lineage>
        <taxon>Bacteria</taxon>
        <taxon>Pseudomonadati</taxon>
        <taxon>Bacteroidota</taxon>
        <taxon>Cytophagia</taxon>
        <taxon>Cytophagales</taxon>
        <taxon>Hymenobacteraceae</taxon>
        <taxon>Hymenobacter</taxon>
    </lineage>
</organism>
<protein>
    <submittedName>
        <fullName evidence="1">Uncharacterized protein</fullName>
    </submittedName>
</protein>